<keyword evidence="3" id="KW-0813">Transport</keyword>
<evidence type="ECO:0000313" key="11">
    <source>
        <dbReference type="EMBL" id="KXB80016.1"/>
    </source>
</evidence>
<comment type="caution">
    <text evidence="11">The sequence shown here is derived from an EMBL/GenBank/DDBJ whole genome shotgun (WGS) entry which is preliminary data.</text>
</comment>
<feature type="compositionally biased region" description="Basic and acidic residues" evidence="10">
    <location>
        <begin position="101"/>
        <end position="115"/>
    </location>
</feature>
<comment type="subcellular location">
    <subcellularLocation>
        <location evidence="1">Cell membrane</location>
        <topology evidence="1">Single-pass membrane protein</topology>
    </subcellularLocation>
</comment>
<dbReference type="GO" id="GO:0015031">
    <property type="term" value="P:protein transport"/>
    <property type="evidence" value="ECO:0007669"/>
    <property type="project" value="UniProtKB-KW"/>
</dbReference>
<protein>
    <submittedName>
        <fullName evidence="11">Preprotein translocase, YajC subunit</fullName>
    </submittedName>
</protein>
<name>A0AB34WYF5_9ACTO</name>
<keyword evidence="8" id="KW-0811">Translocation</keyword>
<dbReference type="Proteomes" id="UP000070572">
    <property type="component" value="Unassembled WGS sequence"/>
</dbReference>
<reference evidence="11 12" key="1">
    <citation type="submission" date="2016-01" db="EMBL/GenBank/DDBJ databases">
        <authorList>
            <person name="Mitreva M."/>
            <person name="Pepin K.H."/>
            <person name="Mihindukulasuriya K.A."/>
            <person name="Fulton R."/>
            <person name="Fronick C."/>
            <person name="O'Laughlin M."/>
            <person name="Miner T."/>
            <person name="Herter B."/>
            <person name="Rosa B.A."/>
            <person name="Cordes M."/>
            <person name="Tomlinson C."/>
            <person name="Wollam A."/>
            <person name="Palsikar V.B."/>
            <person name="Mardis E.R."/>
            <person name="Wilson R.K."/>
        </authorList>
    </citation>
    <scope>NUCLEOTIDE SEQUENCE [LARGE SCALE GENOMIC DNA]</scope>
    <source>
        <strain evidence="11 12">DNF00696</strain>
    </source>
</reference>
<sequence length="143" mass="15150">MGSGVLLAVIGAFLLMMIFSSRNAKKKQLEQRDKLANDMVPGAWVMTTSGFYGRYVETDGDVIVLETSDGTETLWTSRAIVSVGNPPFAPDTADADPQDADTEKADKAEGAKDLAADSPEEETSSDEAKDDAASADGDPSEKN</sequence>
<keyword evidence="6" id="KW-0653">Protein transport</keyword>
<dbReference type="Pfam" id="PF02699">
    <property type="entry name" value="YajC"/>
    <property type="match status" value="1"/>
</dbReference>
<evidence type="ECO:0000256" key="7">
    <source>
        <dbReference type="ARBA" id="ARBA00022989"/>
    </source>
</evidence>
<dbReference type="EMBL" id="LSDN01000019">
    <property type="protein sequence ID" value="KXB80016.1"/>
    <property type="molecule type" value="Genomic_DNA"/>
</dbReference>
<accession>A0AB34WYF5</accession>
<dbReference type="AlphaFoldDB" id="A0AB34WYF5"/>
<dbReference type="PANTHER" id="PTHR33909">
    <property type="entry name" value="SEC TRANSLOCON ACCESSORY COMPLEX SUBUNIT YAJC"/>
    <property type="match status" value="1"/>
</dbReference>
<evidence type="ECO:0000256" key="6">
    <source>
        <dbReference type="ARBA" id="ARBA00022927"/>
    </source>
</evidence>
<keyword evidence="5" id="KW-0812">Transmembrane</keyword>
<dbReference type="PANTHER" id="PTHR33909:SF1">
    <property type="entry name" value="SEC TRANSLOCON ACCESSORY COMPLEX SUBUNIT YAJC"/>
    <property type="match status" value="1"/>
</dbReference>
<evidence type="ECO:0000256" key="8">
    <source>
        <dbReference type="ARBA" id="ARBA00023010"/>
    </source>
</evidence>
<keyword evidence="4" id="KW-1003">Cell membrane</keyword>
<evidence type="ECO:0000256" key="1">
    <source>
        <dbReference type="ARBA" id="ARBA00004162"/>
    </source>
</evidence>
<gene>
    <name evidence="11" type="ORF">HMPREF1862_01490</name>
</gene>
<evidence type="ECO:0000256" key="4">
    <source>
        <dbReference type="ARBA" id="ARBA00022475"/>
    </source>
</evidence>
<dbReference type="SMART" id="SM01323">
    <property type="entry name" value="YajC"/>
    <property type="match status" value="1"/>
</dbReference>
<dbReference type="GO" id="GO:0005886">
    <property type="term" value="C:plasma membrane"/>
    <property type="evidence" value="ECO:0007669"/>
    <property type="project" value="UniProtKB-SubCell"/>
</dbReference>
<feature type="region of interest" description="Disordered" evidence="10">
    <location>
        <begin position="82"/>
        <end position="143"/>
    </location>
</feature>
<evidence type="ECO:0000256" key="2">
    <source>
        <dbReference type="ARBA" id="ARBA00006742"/>
    </source>
</evidence>
<dbReference type="RefSeq" id="WP_060920661.1">
    <property type="nucleotide sequence ID" value="NZ_JAHAIW010000003.1"/>
</dbReference>
<evidence type="ECO:0000256" key="3">
    <source>
        <dbReference type="ARBA" id="ARBA00022448"/>
    </source>
</evidence>
<evidence type="ECO:0000313" key="12">
    <source>
        <dbReference type="Proteomes" id="UP000070572"/>
    </source>
</evidence>
<evidence type="ECO:0000256" key="9">
    <source>
        <dbReference type="ARBA" id="ARBA00023136"/>
    </source>
</evidence>
<keyword evidence="7" id="KW-1133">Transmembrane helix</keyword>
<comment type="similarity">
    <text evidence="2">Belongs to the YajC family.</text>
</comment>
<evidence type="ECO:0000256" key="5">
    <source>
        <dbReference type="ARBA" id="ARBA00022692"/>
    </source>
</evidence>
<keyword evidence="9" id="KW-0472">Membrane</keyword>
<evidence type="ECO:0000256" key="10">
    <source>
        <dbReference type="SAM" id="MobiDB-lite"/>
    </source>
</evidence>
<proteinExistence type="inferred from homology"/>
<dbReference type="InterPro" id="IPR003849">
    <property type="entry name" value="Preprotein_translocase_YajC"/>
</dbReference>
<organism evidence="11 12">
    <name type="scientific">Varibaculum cambriense</name>
    <dbReference type="NCBI Taxonomy" id="184870"/>
    <lineage>
        <taxon>Bacteria</taxon>
        <taxon>Bacillati</taxon>
        <taxon>Actinomycetota</taxon>
        <taxon>Actinomycetes</taxon>
        <taxon>Actinomycetales</taxon>
        <taxon>Actinomycetaceae</taxon>
        <taxon>Varibaculum</taxon>
    </lineage>
</organism>